<dbReference type="InterPro" id="IPR052348">
    <property type="entry name" value="Metallopeptidase_M50B"/>
</dbReference>
<evidence type="ECO:0000256" key="4">
    <source>
        <dbReference type="ARBA" id="ARBA00022475"/>
    </source>
</evidence>
<dbReference type="GO" id="GO:0005886">
    <property type="term" value="C:plasma membrane"/>
    <property type="evidence" value="ECO:0007669"/>
    <property type="project" value="UniProtKB-SubCell"/>
</dbReference>
<keyword evidence="6 13" id="KW-0812">Transmembrane</keyword>
<name>A0A1F4ZST9_9BACT</name>
<feature type="transmembrane region" description="Helical" evidence="13">
    <location>
        <begin position="171"/>
        <end position="203"/>
    </location>
</feature>
<evidence type="ECO:0000256" key="3">
    <source>
        <dbReference type="ARBA" id="ARBA00007931"/>
    </source>
</evidence>
<keyword evidence="11" id="KW-0482">Metalloprotease</keyword>
<keyword evidence="7" id="KW-0479">Metal-binding</keyword>
<gene>
    <name evidence="15" type="ORF">A2397_02090</name>
</gene>
<feature type="transmembrane region" description="Helical" evidence="13">
    <location>
        <begin position="120"/>
        <end position="141"/>
    </location>
</feature>
<keyword evidence="5" id="KW-0645">Protease</keyword>
<sequence length="204" mass="21664">MLDLLVSSPAAFALIFGGLIMAIGIHEAAHAYMADYLGDPTPRSLGRTTLNPLAHLDPMGTLVILVTGFFGWGKPAPFDPFNLKNPKKDTALIALAGPASNLIMAVLLAVVLNFTSPPMLVGAVVYSLVRLNIFLALFNLIPVPPLDGSKIIGLLMSNESALRYQNQNRPLILLLLILPIIGGASIASLLVSPIANFLLGFLFP</sequence>
<evidence type="ECO:0000256" key="8">
    <source>
        <dbReference type="ARBA" id="ARBA00022801"/>
    </source>
</evidence>
<protein>
    <recommendedName>
        <fullName evidence="14">Peptidase M50 domain-containing protein</fullName>
    </recommendedName>
</protein>
<evidence type="ECO:0000256" key="6">
    <source>
        <dbReference type="ARBA" id="ARBA00022692"/>
    </source>
</evidence>
<dbReference type="AlphaFoldDB" id="A0A1F4ZST9"/>
<evidence type="ECO:0000256" key="2">
    <source>
        <dbReference type="ARBA" id="ARBA00004651"/>
    </source>
</evidence>
<accession>A0A1F4ZST9</accession>
<evidence type="ECO:0000256" key="11">
    <source>
        <dbReference type="ARBA" id="ARBA00023049"/>
    </source>
</evidence>
<evidence type="ECO:0000313" key="16">
    <source>
        <dbReference type="Proteomes" id="UP000176424"/>
    </source>
</evidence>
<comment type="similarity">
    <text evidence="3">Belongs to the peptidase M50B family.</text>
</comment>
<dbReference type="Pfam" id="PF02163">
    <property type="entry name" value="Peptidase_M50"/>
    <property type="match status" value="1"/>
</dbReference>
<comment type="caution">
    <text evidence="15">The sequence shown here is derived from an EMBL/GenBank/DDBJ whole genome shotgun (WGS) entry which is preliminary data.</text>
</comment>
<keyword evidence="9" id="KW-0862">Zinc</keyword>
<keyword evidence="10 13" id="KW-1133">Transmembrane helix</keyword>
<keyword evidence="4" id="KW-1003">Cell membrane</keyword>
<keyword evidence="12 13" id="KW-0472">Membrane</keyword>
<dbReference type="InterPro" id="IPR044537">
    <property type="entry name" value="Rip2-like"/>
</dbReference>
<dbReference type="Proteomes" id="UP000176424">
    <property type="component" value="Unassembled WGS sequence"/>
</dbReference>
<dbReference type="InterPro" id="IPR008915">
    <property type="entry name" value="Peptidase_M50"/>
</dbReference>
<evidence type="ECO:0000256" key="12">
    <source>
        <dbReference type="ARBA" id="ARBA00023136"/>
    </source>
</evidence>
<dbReference type="PANTHER" id="PTHR35864">
    <property type="entry name" value="ZINC METALLOPROTEASE MJ0611-RELATED"/>
    <property type="match status" value="1"/>
</dbReference>
<comment type="subcellular location">
    <subcellularLocation>
        <location evidence="2">Cell membrane</location>
        <topology evidence="2">Multi-pass membrane protein</topology>
    </subcellularLocation>
</comment>
<evidence type="ECO:0000256" key="10">
    <source>
        <dbReference type="ARBA" id="ARBA00022989"/>
    </source>
</evidence>
<proteinExistence type="inferred from homology"/>
<dbReference type="PANTHER" id="PTHR35864:SF1">
    <property type="entry name" value="ZINC METALLOPROTEASE YWHC-RELATED"/>
    <property type="match status" value="1"/>
</dbReference>
<evidence type="ECO:0000256" key="13">
    <source>
        <dbReference type="SAM" id="Phobius"/>
    </source>
</evidence>
<evidence type="ECO:0000256" key="5">
    <source>
        <dbReference type="ARBA" id="ARBA00022670"/>
    </source>
</evidence>
<feature type="domain" description="Peptidase M50" evidence="14">
    <location>
        <begin position="123"/>
        <end position="159"/>
    </location>
</feature>
<evidence type="ECO:0000256" key="1">
    <source>
        <dbReference type="ARBA" id="ARBA00001947"/>
    </source>
</evidence>
<dbReference type="GO" id="GO:0006508">
    <property type="term" value="P:proteolysis"/>
    <property type="evidence" value="ECO:0007669"/>
    <property type="project" value="UniProtKB-KW"/>
</dbReference>
<comment type="cofactor">
    <cofactor evidence="1">
        <name>Zn(2+)</name>
        <dbReference type="ChEBI" id="CHEBI:29105"/>
    </cofactor>
</comment>
<dbReference type="EMBL" id="MEXR01000032">
    <property type="protein sequence ID" value="OGD09455.1"/>
    <property type="molecule type" value="Genomic_DNA"/>
</dbReference>
<feature type="transmembrane region" description="Helical" evidence="13">
    <location>
        <begin position="92"/>
        <end position="114"/>
    </location>
</feature>
<reference evidence="15 16" key="1">
    <citation type="journal article" date="2016" name="Nat. Commun.">
        <title>Thousands of microbial genomes shed light on interconnected biogeochemical processes in an aquifer system.</title>
        <authorList>
            <person name="Anantharaman K."/>
            <person name="Brown C.T."/>
            <person name="Hug L.A."/>
            <person name="Sharon I."/>
            <person name="Castelle C.J."/>
            <person name="Probst A.J."/>
            <person name="Thomas B.C."/>
            <person name="Singh A."/>
            <person name="Wilkins M.J."/>
            <person name="Karaoz U."/>
            <person name="Brodie E.L."/>
            <person name="Williams K.H."/>
            <person name="Hubbard S.S."/>
            <person name="Banfield J.F."/>
        </authorList>
    </citation>
    <scope>NUCLEOTIDE SEQUENCE [LARGE SCALE GENOMIC DNA]</scope>
</reference>
<feature type="transmembrane region" description="Helical" evidence="13">
    <location>
        <begin position="12"/>
        <end position="33"/>
    </location>
</feature>
<dbReference type="CDD" id="cd06158">
    <property type="entry name" value="S2P-M50_like_1"/>
    <property type="match status" value="1"/>
</dbReference>
<evidence type="ECO:0000256" key="9">
    <source>
        <dbReference type="ARBA" id="ARBA00022833"/>
    </source>
</evidence>
<evidence type="ECO:0000256" key="7">
    <source>
        <dbReference type="ARBA" id="ARBA00022723"/>
    </source>
</evidence>
<dbReference type="STRING" id="1797263.A2397_02090"/>
<evidence type="ECO:0000259" key="14">
    <source>
        <dbReference type="Pfam" id="PF02163"/>
    </source>
</evidence>
<dbReference type="GO" id="GO:0046872">
    <property type="term" value="F:metal ion binding"/>
    <property type="evidence" value="ECO:0007669"/>
    <property type="project" value="UniProtKB-KW"/>
</dbReference>
<evidence type="ECO:0000313" key="15">
    <source>
        <dbReference type="EMBL" id="OGD09455.1"/>
    </source>
</evidence>
<keyword evidence="8" id="KW-0378">Hydrolase</keyword>
<organism evidence="15 16">
    <name type="scientific">Candidatus Amesbacteria bacterium RIFOXYB1_FULL_44_23</name>
    <dbReference type="NCBI Taxonomy" id="1797263"/>
    <lineage>
        <taxon>Bacteria</taxon>
        <taxon>Candidatus Amesiibacteriota</taxon>
    </lineage>
</organism>
<dbReference type="GO" id="GO:0008237">
    <property type="term" value="F:metallopeptidase activity"/>
    <property type="evidence" value="ECO:0007669"/>
    <property type="project" value="UniProtKB-KW"/>
</dbReference>